<evidence type="ECO:0000313" key="2">
    <source>
        <dbReference type="EMBL" id="MBP2034727.1"/>
    </source>
</evidence>
<dbReference type="InterPro" id="IPR037221">
    <property type="entry name" value="H-type_lectin_dom_sf"/>
</dbReference>
<gene>
    <name evidence="2" type="ORF">J2Z77_000511</name>
</gene>
<dbReference type="Gene3D" id="2.60.40.2080">
    <property type="match status" value="1"/>
</dbReference>
<feature type="domain" description="Putative tail fiber protein gp53-like C-terminal" evidence="1">
    <location>
        <begin position="19"/>
        <end position="84"/>
    </location>
</feature>
<dbReference type="RefSeq" id="WP_189965365.1">
    <property type="nucleotide sequence ID" value="NZ_BMVL01000002.1"/>
</dbReference>
<reference evidence="2 3" key="1">
    <citation type="submission" date="2021-03" db="EMBL/GenBank/DDBJ databases">
        <title>Genomic Encyclopedia of Type Strains, Phase IV (KMG-IV): sequencing the most valuable type-strain genomes for metagenomic binning, comparative biology and taxonomic classification.</title>
        <authorList>
            <person name="Goeker M."/>
        </authorList>
    </citation>
    <scope>NUCLEOTIDE SEQUENCE [LARGE SCALE GENOMIC DNA]</scope>
    <source>
        <strain evidence="2 3">DSM 40526</strain>
    </source>
</reference>
<dbReference type="Proteomes" id="UP001519310">
    <property type="component" value="Unassembled WGS sequence"/>
</dbReference>
<proteinExistence type="predicted"/>
<keyword evidence="3" id="KW-1185">Reference proteome</keyword>
<protein>
    <recommendedName>
        <fullName evidence="1">Putative tail fiber protein gp53-like C-terminal domain-containing protein</fullName>
    </recommendedName>
</protein>
<dbReference type="InterPro" id="IPR054075">
    <property type="entry name" value="Gp53-like_C"/>
</dbReference>
<dbReference type="Pfam" id="PF21882">
    <property type="entry name" value="Gp53-like_C"/>
    <property type="match status" value="1"/>
</dbReference>
<accession>A0ABS4KXF9</accession>
<organism evidence="2 3">
    <name type="scientific">Streptomyces avidinii</name>
    <dbReference type="NCBI Taxonomy" id="1895"/>
    <lineage>
        <taxon>Bacteria</taxon>
        <taxon>Bacillati</taxon>
        <taxon>Actinomycetota</taxon>
        <taxon>Actinomycetes</taxon>
        <taxon>Kitasatosporales</taxon>
        <taxon>Streptomycetaceae</taxon>
        <taxon>Streptomyces</taxon>
    </lineage>
</organism>
<sequence length="100" mass="10772">MSMIQTGKVDLRSDNAIETVGGNTSTFTQVTFPTPFPTGSDVIVLTQTQTFNGPETPGIRIHAVTESGFLIRFNEVNVNANTRSDGRHTTETAGWLATTV</sequence>
<evidence type="ECO:0000259" key="1">
    <source>
        <dbReference type="Pfam" id="PF21882"/>
    </source>
</evidence>
<dbReference type="EMBL" id="JAGGLQ010000001">
    <property type="protein sequence ID" value="MBP2034727.1"/>
    <property type="molecule type" value="Genomic_DNA"/>
</dbReference>
<name>A0ABS4KXF9_STRAV</name>
<evidence type="ECO:0000313" key="3">
    <source>
        <dbReference type="Proteomes" id="UP001519310"/>
    </source>
</evidence>
<comment type="caution">
    <text evidence="2">The sequence shown here is derived from an EMBL/GenBank/DDBJ whole genome shotgun (WGS) entry which is preliminary data.</text>
</comment>